<dbReference type="RefSeq" id="WP_052619015.1">
    <property type="nucleotide sequence ID" value="NZ_CSWP01000009.1"/>
</dbReference>
<accession>A0A0U0ZQZ5</accession>
<name>A0A0U0ZQZ5_9MYCO</name>
<evidence type="ECO:0000313" key="3">
    <source>
        <dbReference type="Proteomes" id="UP000045782"/>
    </source>
</evidence>
<evidence type="ECO:0000256" key="1">
    <source>
        <dbReference type="SAM" id="Phobius"/>
    </source>
</evidence>
<dbReference type="EMBL" id="CSWP01000009">
    <property type="protein sequence ID" value="CPV66308.1"/>
    <property type="molecule type" value="Genomic_DNA"/>
</dbReference>
<feature type="transmembrane region" description="Helical" evidence="1">
    <location>
        <begin position="61"/>
        <end position="83"/>
    </location>
</feature>
<keyword evidence="1" id="KW-0812">Transmembrane</keyword>
<reference evidence="2 3" key="1">
    <citation type="submission" date="2015-03" db="EMBL/GenBank/DDBJ databases">
        <authorList>
            <person name="Murphy D."/>
        </authorList>
    </citation>
    <scope>NUCLEOTIDE SEQUENCE [LARGE SCALE GENOMIC DNA]</scope>
    <source>
        <strain evidence="2 3">PAP088</strain>
    </source>
</reference>
<dbReference type="Proteomes" id="UP000045782">
    <property type="component" value="Unassembled WGS sequence"/>
</dbReference>
<keyword evidence="1" id="KW-1133">Transmembrane helix</keyword>
<sequence>MSLNLIATGQPIHTPSSGPRGAGRTVRVLTRLEMGIAAVWAILTAAAFVLAAIALCLGKSPIALAGCAYVVAAVCGGALVVCTKIEDHITHRRPRP</sequence>
<organism evidence="2 3">
    <name type="scientific">Mycobacteroides abscessus</name>
    <dbReference type="NCBI Taxonomy" id="36809"/>
    <lineage>
        <taxon>Bacteria</taxon>
        <taxon>Bacillati</taxon>
        <taxon>Actinomycetota</taxon>
        <taxon>Actinomycetes</taxon>
        <taxon>Mycobacteriales</taxon>
        <taxon>Mycobacteriaceae</taxon>
        <taxon>Mycobacteroides</taxon>
    </lineage>
</organism>
<gene>
    <name evidence="2" type="ORF">ERS075579_03977</name>
</gene>
<feature type="transmembrane region" description="Helical" evidence="1">
    <location>
        <begin position="34"/>
        <end position="55"/>
    </location>
</feature>
<proteinExistence type="predicted"/>
<evidence type="ECO:0000313" key="2">
    <source>
        <dbReference type="EMBL" id="CPV66308.1"/>
    </source>
</evidence>
<keyword evidence="1" id="KW-0472">Membrane</keyword>
<dbReference type="AlphaFoldDB" id="A0A0U0ZQZ5"/>
<evidence type="ECO:0008006" key="4">
    <source>
        <dbReference type="Google" id="ProtNLM"/>
    </source>
</evidence>
<protein>
    <recommendedName>
        <fullName evidence="4">Transmembrane protein</fullName>
    </recommendedName>
</protein>